<evidence type="ECO:0000313" key="3">
    <source>
        <dbReference type="Proteomes" id="UP001596103"/>
    </source>
</evidence>
<keyword evidence="3" id="KW-1185">Reference proteome</keyword>
<name>A0ABW0JCI8_9BURK</name>
<dbReference type="InterPro" id="IPR036388">
    <property type="entry name" value="WH-like_DNA-bd_sf"/>
</dbReference>
<dbReference type="EMBL" id="JBHSMP010000025">
    <property type="protein sequence ID" value="MFC5430827.1"/>
    <property type="molecule type" value="Genomic_DNA"/>
</dbReference>
<reference evidence="3" key="1">
    <citation type="journal article" date="2019" name="Int. J. Syst. Evol. Microbiol.">
        <title>The Global Catalogue of Microorganisms (GCM) 10K type strain sequencing project: providing services to taxonomists for standard genome sequencing and annotation.</title>
        <authorList>
            <consortium name="The Broad Institute Genomics Platform"/>
            <consortium name="The Broad Institute Genome Sequencing Center for Infectious Disease"/>
            <person name="Wu L."/>
            <person name="Ma J."/>
        </authorList>
    </citation>
    <scope>NUCLEOTIDE SEQUENCE [LARGE SCALE GENOMIC DNA]</scope>
    <source>
        <strain evidence="3">CCUG 56042</strain>
    </source>
</reference>
<dbReference type="InterPro" id="IPR000847">
    <property type="entry name" value="LysR_HTH_N"/>
</dbReference>
<dbReference type="Gene3D" id="1.10.10.10">
    <property type="entry name" value="Winged helix-like DNA-binding domain superfamily/Winged helix DNA-binding domain"/>
    <property type="match status" value="1"/>
</dbReference>
<comment type="caution">
    <text evidence="2">The sequence shown here is derived from an EMBL/GenBank/DDBJ whole genome shotgun (WGS) entry which is preliminary data.</text>
</comment>
<proteinExistence type="predicted"/>
<dbReference type="SUPFAM" id="SSF46785">
    <property type="entry name" value="Winged helix' DNA-binding domain"/>
    <property type="match status" value="1"/>
</dbReference>
<dbReference type="PROSITE" id="PS50931">
    <property type="entry name" value="HTH_LYSR"/>
    <property type="match status" value="1"/>
</dbReference>
<gene>
    <name evidence="2" type="ORF">ACFPTO_18785</name>
</gene>
<accession>A0ABW0JCI8</accession>
<organism evidence="2 3">
    <name type="scientific">Paraburkholderia denitrificans</name>
    <dbReference type="NCBI Taxonomy" id="694025"/>
    <lineage>
        <taxon>Bacteria</taxon>
        <taxon>Pseudomonadati</taxon>
        <taxon>Pseudomonadota</taxon>
        <taxon>Betaproteobacteria</taxon>
        <taxon>Burkholderiales</taxon>
        <taxon>Burkholderiaceae</taxon>
        <taxon>Paraburkholderia</taxon>
    </lineage>
</organism>
<dbReference type="Proteomes" id="UP001596103">
    <property type="component" value="Unassembled WGS sequence"/>
</dbReference>
<dbReference type="Pfam" id="PF00126">
    <property type="entry name" value="HTH_1"/>
    <property type="match status" value="1"/>
</dbReference>
<feature type="domain" description="HTH lysR-type" evidence="1">
    <location>
        <begin position="11"/>
        <end position="68"/>
    </location>
</feature>
<dbReference type="InterPro" id="IPR036390">
    <property type="entry name" value="WH_DNA-bd_sf"/>
</dbReference>
<dbReference type="RefSeq" id="WP_377713603.1">
    <property type="nucleotide sequence ID" value="NZ_JBHSMP010000025.1"/>
</dbReference>
<evidence type="ECO:0000259" key="1">
    <source>
        <dbReference type="PROSITE" id="PS50931"/>
    </source>
</evidence>
<protein>
    <submittedName>
        <fullName evidence="2">LysR family transcriptional regulator</fullName>
    </submittedName>
</protein>
<evidence type="ECO:0000313" key="2">
    <source>
        <dbReference type="EMBL" id="MFC5430827.1"/>
    </source>
</evidence>
<sequence length="68" mass="7561">MQKSTSDFQGVNWDDLRCFLALARARTASAAAKRLDVDHTIIARRIRELEASLGTVRFEKSRSGGLPV</sequence>